<dbReference type="SUPFAM" id="SSF56672">
    <property type="entry name" value="DNA/RNA polymerases"/>
    <property type="match status" value="1"/>
</dbReference>
<keyword evidence="1" id="KW-0064">Aspartyl protease</keyword>
<dbReference type="GO" id="GO:0004190">
    <property type="term" value="F:aspartic-type endopeptidase activity"/>
    <property type="evidence" value="ECO:0007669"/>
    <property type="project" value="UniProtKB-KW"/>
</dbReference>
<protein>
    <submittedName>
        <fullName evidence="6">Putative ribonuclease H-like domain-containing protein</fullName>
    </submittedName>
</protein>
<dbReference type="PANTHER" id="PTHR11439">
    <property type="entry name" value="GAG-POL-RELATED RETROTRANSPOSON"/>
    <property type="match status" value="1"/>
</dbReference>
<evidence type="ECO:0000259" key="5">
    <source>
        <dbReference type="Pfam" id="PF25597"/>
    </source>
</evidence>
<feature type="region of interest" description="Disordered" evidence="2">
    <location>
        <begin position="419"/>
        <end position="460"/>
    </location>
</feature>
<feature type="domain" description="Reverse transcriptase Ty1/copia-type" evidence="3">
    <location>
        <begin position="578"/>
        <end position="762"/>
    </location>
</feature>
<dbReference type="Pfam" id="PF07727">
    <property type="entry name" value="RVT_2"/>
    <property type="match status" value="1"/>
</dbReference>
<evidence type="ECO:0000259" key="3">
    <source>
        <dbReference type="Pfam" id="PF07727"/>
    </source>
</evidence>
<feature type="compositionally biased region" description="Basic and acidic residues" evidence="2">
    <location>
        <begin position="120"/>
        <end position="140"/>
    </location>
</feature>
<dbReference type="Pfam" id="PF22936">
    <property type="entry name" value="Pol_BBD"/>
    <property type="match status" value="1"/>
</dbReference>
<evidence type="ECO:0000259" key="4">
    <source>
        <dbReference type="Pfam" id="PF22936"/>
    </source>
</evidence>
<feature type="compositionally biased region" description="Basic and acidic residues" evidence="2">
    <location>
        <begin position="425"/>
        <end position="444"/>
    </location>
</feature>
<dbReference type="InterPro" id="IPR054722">
    <property type="entry name" value="PolX-like_BBD"/>
</dbReference>
<dbReference type="AlphaFoldDB" id="A0A699IJ56"/>
<dbReference type="PANTHER" id="PTHR11439:SF495">
    <property type="entry name" value="REVERSE TRANSCRIPTASE, RNA-DEPENDENT DNA POLYMERASE-RELATED"/>
    <property type="match status" value="1"/>
</dbReference>
<evidence type="ECO:0000256" key="2">
    <source>
        <dbReference type="SAM" id="MobiDB-lite"/>
    </source>
</evidence>
<feature type="domain" description="Retroviral polymerase SH3-like" evidence="5">
    <location>
        <begin position="303"/>
        <end position="356"/>
    </location>
</feature>
<organism evidence="6">
    <name type="scientific">Tanacetum cinerariifolium</name>
    <name type="common">Dalmatian daisy</name>
    <name type="synonym">Chrysanthemum cinerariifolium</name>
    <dbReference type="NCBI Taxonomy" id="118510"/>
    <lineage>
        <taxon>Eukaryota</taxon>
        <taxon>Viridiplantae</taxon>
        <taxon>Streptophyta</taxon>
        <taxon>Embryophyta</taxon>
        <taxon>Tracheophyta</taxon>
        <taxon>Spermatophyta</taxon>
        <taxon>Magnoliopsida</taxon>
        <taxon>eudicotyledons</taxon>
        <taxon>Gunneridae</taxon>
        <taxon>Pentapetalae</taxon>
        <taxon>asterids</taxon>
        <taxon>campanulids</taxon>
        <taxon>Asterales</taxon>
        <taxon>Asteraceae</taxon>
        <taxon>Asteroideae</taxon>
        <taxon>Anthemideae</taxon>
        <taxon>Anthemidinae</taxon>
        <taxon>Tanacetum</taxon>
    </lineage>
</organism>
<sequence>PSEWKTHTLIWRNKANLKEHSLDDLFNNLKIYETEVRHSSFPVSATTSVSVVCAKLTVSSHPNIDSLSNAVIFSFFASQSTSPQLDNKDLKQIDVDDLEEMDLRWQMAMLTMRARRKGHFTKECRSPKDTRRTGAAEPQRRNAPVETSTSNALVSQCDGIRSYDWIYQAEEEPANFALMATTSLSSSSKNKGNPQYALKDKGVTDSGCSRHMTRNMSYLSDFQELNGGYVAFGGNLKGGKILGKGKIKTDSPLPIPFWAEAVNTACYVQNKMLVTKPHTKTPYELLHGRTPSIGFMRPFGCPVTILNTLDPLGKFERKVDEGFLVGYSVNSKVFRVFNSRTRIIQETLHVSFLENKPNIAGTGPTWLFDIDSLTRTMNYQPVTAGNQSNPSAGFQREFNAKKVREEANQQYMLFSVWSTSSSNPHNKERDVAFDEKEHDAKKPEYAVNLSPSSSDLSGEQDDMIRKKDKGKSPIEYFTGNSNLNADFEDYSEDSSNDVSAAGPIVPTARQNYSNSTNPFSAASLSNTNTSPTHGKLSFKVASQLFDNSDMLEIEDIAYSDHENVGAEDDFNNLETSNTVYRNKKDERGIVVRNKARLVAQGHTQEEGIDYKEVFAPVERIEAIRLLLAYASFMGFMVYQMDVKSAFLYGTIEEEVYVCQPPGFEDPDYSDKVHKVVKALYGLHQALRAWYETFANYLLENGFHRGEIDQTLFIKKQKGDILLVQIYVDDIIFGATNKDLCKSFEKLMKDKFQMSLMGELTFFWSSGKSASTPIDTRKPLLKDPDGEDVDVHIYRSMIGSLMYLTSLRPDIIFVVCAYARFQVTPKASHLHAVKRIFRYLKGKPYVGLWYLKDSPFDLVAYSDSDYAGASLDKKYTIRGCQFLWCKLISWQCKKQTVVTTSSTEAEYVAGASCYA</sequence>
<dbReference type="CDD" id="cd09272">
    <property type="entry name" value="RNase_HI_RT_Ty1"/>
    <property type="match status" value="1"/>
</dbReference>
<dbReference type="EMBL" id="BKCJ010297452">
    <property type="protein sequence ID" value="GEZ58866.1"/>
    <property type="molecule type" value="Genomic_DNA"/>
</dbReference>
<dbReference type="Pfam" id="PF25597">
    <property type="entry name" value="SH3_retrovirus"/>
    <property type="match status" value="1"/>
</dbReference>
<keyword evidence="1" id="KW-0378">Hydrolase</keyword>
<comment type="caution">
    <text evidence="6">The sequence shown here is derived from an EMBL/GenBank/DDBJ whole genome shotgun (WGS) entry which is preliminary data.</text>
</comment>
<proteinExistence type="predicted"/>
<name>A0A699IJ56_TANCI</name>
<keyword evidence="1" id="KW-0645">Protease</keyword>
<accession>A0A699IJ56</accession>
<dbReference type="InterPro" id="IPR043502">
    <property type="entry name" value="DNA/RNA_pol_sf"/>
</dbReference>
<reference evidence="6" key="1">
    <citation type="journal article" date="2019" name="Sci. Rep.">
        <title>Draft genome of Tanacetum cinerariifolium, the natural source of mosquito coil.</title>
        <authorList>
            <person name="Yamashiro T."/>
            <person name="Shiraishi A."/>
            <person name="Satake H."/>
            <person name="Nakayama K."/>
        </authorList>
    </citation>
    <scope>NUCLEOTIDE SEQUENCE</scope>
</reference>
<dbReference type="InterPro" id="IPR057670">
    <property type="entry name" value="SH3_retrovirus"/>
</dbReference>
<evidence type="ECO:0000256" key="1">
    <source>
        <dbReference type="ARBA" id="ARBA00022750"/>
    </source>
</evidence>
<gene>
    <name evidence="6" type="ORF">Tci_530839</name>
</gene>
<dbReference type="InterPro" id="IPR013103">
    <property type="entry name" value="RVT_2"/>
</dbReference>
<feature type="region of interest" description="Disordered" evidence="2">
    <location>
        <begin position="118"/>
        <end position="150"/>
    </location>
</feature>
<evidence type="ECO:0000313" key="6">
    <source>
        <dbReference type="EMBL" id="GEZ58866.1"/>
    </source>
</evidence>
<feature type="domain" description="Retrovirus-related Pol polyprotein from transposon TNT 1-94-like beta-barrel" evidence="4">
    <location>
        <begin position="204"/>
        <end position="249"/>
    </location>
</feature>
<feature type="non-terminal residue" evidence="6">
    <location>
        <position position="1"/>
    </location>
</feature>